<comment type="caution">
    <text evidence="1">The sequence shown here is derived from an EMBL/GenBank/DDBJ whole genome shotgun (WGS) entry which is preliminary data.</text>
</comment>
<organism evidence="1 2">
    <name type="scientific">Papilio machaon</name>
    <name type="common">Old World swallowtail butterfly</name>
    <dbReference type="NCBI Taxonomy" id="76193"/>
    <lineage>
        <taxon>Eukaryota</taxon>
        <taxon>Metazoa</taxon>
        <taxon>Ecdysozoa</taxon>
        <taxon>Arthropoda</taxon>
        <taxon>Hexapoda</taxon>
        <taxon>Insecta</taxon>
        <taxon>Pterygota</taxon>
        <taxon>Neoptera</taxon>
        <taxon>Endopterygota</taxon>
        <taxon>Lepidoptera</taxon>
        <taxon>Glossata</taxon>
        <taxon>Ditrysia</taxon>
        <taxon>Papilionoidea</taxon>
        <taxon>Papilionidae</taxon>
        <taxon>Papilioninae</taxon>
        <taxon>Papilio</taxon>
    </lineage>
</organism>
<proteinExistence type="predicted"/>
<dbReference type="EMBL" id="LADJ01027007">
    <property type="protein sequence ID" value="KPJ21159.1"/>
    <property type="molecule type" value="Genomic_DNA"/>
</dbReference>
<keyword evidence="2" id="KW-1185">Reference proteome</keyword>
<dbReference type="STRING" id="76193.A0A0N1IKU1"/>
<evidence type="ECO:0000313" key="1">
    <source>
        <dbReference type="EMBL" id="KPJ21159.1"/>
    </source>
</evidence>
<dbReference type="AlphaFoldDB" id="A0A0N1IKU1"/>
<accession>A0A0N1IKU1</accession>
<protein>
    <submittedName>
        <fullName evidence="1">Chloride channel protein 2</fullName>
    </submittedName>
</protein>
<name>A0A0N1IKU1_PAPMA</name>
<evidence type="ECO:0000313" key="2">
    <source>
        <dbReference type="Proteomes" id="UP000053240"/>
    </source>
</evidence>
<dbReference type="InParanoid" id="A0A0N1IKU1"/>
<dbReference type="Proteomes" id="UP000053240">
    <property type="component" value="Unassembled WGS sequence"/>
</dbReference>
<reference evidence="1 2" key="1">
    <citation type="journal article" date="2015" name="Nat. Commun.">
        <title>Outbred genome sequencing and CRISPR/Cas9 gene editing in butterflies.</title>
        <authorList>
            <person name="Li X."/>
            <person name="Fan D."/>
            <person name="Zhang W."/>
            <person name="Liu G."/>
            <person name="Zhang L."/>
            <person name="Zhao L."/>
            <person name="Fang X."/>
            <person name="Chen L."/>
            <person name="Dong Y."/>
            <person name="Chen Y."/>
            <person name="Ding Y."/>
            <person name="Zhao R."/>
            <person name="Feng M."/>
            <person name="Zhu Y."/>
            <person name="Feng Y."/>
            <person name="Jiang X."/>
            <person name="Zhu D."/>
            <person name="Xiang H."/>
            <person name="Feng X."/>
            <person name="Li S."/>
            <person name="Wang J."/>
            <person name="Zhang G."/>
            <person name="Kronforst M.R."/>
            <person name="Wang W."/>
        </authorList>
    </citation>
    <scope>NUCLEOTIDE SEQUENCE [LARGE SCALE GENOMIC DNA]</scope>
    <source>
        <strain evidence="1">Ya'a_city_454_Pm</strain>
        <tissue evidence="1">Whole body</tissue>
    </source>
</reference>
<gene>
    <name evidence="1" type="ORF">RR48_00079</name>
</gene>
<sequence length="107" mass="11613">MTNLHPAPGQLFRPKSILKKTNSFTLSRGLVGGGNTPLTPQPSVYTTVTGAETRIRAAFEAIFKRSTLLQDVEGGLPDQLSPSLPRSPSINKKVQLVTHSYIKLLSK</sequence>